<keyword evidence="2" id="KW-0472">Membrane</keyword>
<evidence type="ECO:0000256" key="1">
    <source>
        <dbReference type="SAM" id="Coils"/>
    </source>
</evidence>
<keyword evidence="2" id="KW-0812">Transmembrane</keyword>
<proteinExistence type="predicted"/>
<name>A0A101JTP3_CHLLI</name>
<accession>A0A101JTP3</accession>
<sequence>MANQEHLTVLREGVASWNRWRHENSGVQPDLSGADLRGRELQNADLSGADLRAADLTGADLRGARLSKSTIDIYTRYDTIRGCDIGVNGFYSPVTDSAALMRIDPPGNSMQGSNAEAVIESLKHARKLHTFSMVLAGIGLLFIVIRPKSISLPYLAGSFKFDDLSYAFLAALLSTSLLSLVATFIDSALQGAHYLNDRRSAMTVGHFPWLLSKYEQEGAFRRQSKVMRFFLSFHPLVYLYFFVKWDALFLGDWSGVIRHYQELPVILGEWLLPVFLVILVRLCMKIYRLSEGFQKPILFDTVTERERRTDMERLAQAVEKQAAEIAALTALLRREKDRNPPLSAG</sequence>
<organism evidence="3 4">
    <name type="scientific">Chlorobium limicola</name>
    <dbReference type="NCBI Taxonomy" id="1092"/>
    <lineage>
        <taxon>Bacteria</taxon>
        <taxon>Pseudomonadati</taxon>
        <taxon>Chlorobiota</taxon>
        <taxon>Chlorobiia</taxon>
        <taxon>Chlorobiales</taxon>
        <taxon>Chlorobiaceae</taxon>
        <taxon>Chlorobium/Pelodictyon group</taxon>
        <taxon>Chlorobium</taxon>
    </lineage>
</organism>
<dbReference type="Pfam" id="PF00805">
    <property type="entry name" value="Pentapeptide"/>
    <property type="match status" value="1"/>
</dbReference>
<feature type="transmembrane region" description="Helical" evidence="2">
    <location>
        <begin position="128"/>
        <end position="145"/>
    </location>
</feature>
<feature type="transmembrane region" description="Helical" evidence="2">
    <location>
        <begin position="226"/>
        <end position="243"/>
    </location>
</feature>
<dbReference type="RefSeq" id="WP_059138275.1">
    <property type="nucleotide sequence ID" value="NZ_LMBR01000015.1"/>
</dbReference>
<evidence type="ECO:0008006" key="5">
    <source>
        <dbReference type="Google" id="ProtNLM"/>
    </source>
</evidence>
<dbReference type="SUPFAM" id="SSF141571">
    <property type="entry name" value="Pentapeptide repeat-like"/>
    <property type="match status" value="1"/>
</dbReference>
<dbReference type="EMBL" id="LMBR01000015">
    <property type="protein sequence ID" value="KUL32794.1"/>
    <property type="molecule type" value="Genomic_DNA"/>
</dbReference>
<reference evidence="3 4" key="1">
    <citation type="submission" date="2015-10" db="EMBL/GenBank/DDBJ databases">
        <title>Draft Genome Sequence of Chlorobium limicola strain Frasassi Growing under Artificial Lighting in the Frasassi Cave System.</title>
        <authorList>
            <person name="Mansor M."/>
            <person name="Macalady J."/>
        </authorList>
    </citation>
    <scope>NUCLEOTIDE SEQUENCE [LARGE SCALE GENOMIC DNA]</scope>
    <source>
        <strain evidence="3 4">Frasassi</strain>
    </source>
</reference>
<comment type="caution">
    <text evidence="3">The sequence shown here is derived from an EMBL/GenBank/DDBJ whole genome shotgun (WGS) entry which is preliminary data.</text>
</comment>
<gene>
    <name evidence="3" type="ORF">ASB62_01305</name>
</gene>
<protein>
    <recommendedName>
        <fullName evidence="5">Pentapeptide repeat protein</fullName>
    </recommendedName>
</protein>
<dbReference type="Proteomes" id="UP000053937">
    <property type="component" value="Unassembled WGS sequence"/>
</dbReference>
<keyword evidence="4" id="KW-1185">Reference proteome</keyword>
<evidence type="ECO:0000313" key="4">
    <source>
        <dbReference type="Proteomes" id="UP000053937"/>
    </source>
</evidence>
<dbReference type="InterPro" id="IPR001646">
    <property type="entry name" value="5peptide_repeat"/>
</dbReference>
<evidence type="ECO:0000313" key="3">
    <source>
        <dbReference type="EMBL" id="KUL32794.1"/>
    </source>
</evidence>
<dbReference type="Gene3D" id="2.160.20.80">
    <property type="entry name" value="E3 ubiquitin-protein ligase SopA"/>
    <property type="match status" value="1"/>
</dbReference>
<dbReference type="OrthoDB" id="67652at2"/>
<dbReference type="AlphaFoldDB" id="A0A101JTP3"/>
<feature type="coiled-coil region" evidence="1">
    <location>
        <begin position="311"/>
        <end position="338"/>
    </location>
</feature>
<feature type="transmembrane region" description="Helical" evidence="2">
    <location>
        <begin position="263"/>
        <end position="284"/>
    </location>
</feature>
<feature type="transmembrane region" description="Helical" evidence="2">
    <location>
        <begin position="165"/>
        <end position="189"/>
    </location>
</feature>
<keyword evidence="2" id="KW-1133">Transmembrane helix</keyword>
<evidence type="ECO:0000256" key="2">
    <source>
        <dbReference type="SAM" id="Phobius"/>
    </source>
</evidence>
<keyword evidence="1" id="KW-0175">Coiled coil</keyword>